<dbReference type="GO" id="GO:0050295">
    <property type="term" value="F:steryl-beta-glucosidase activity"/>
    <property type="evidence" value="ECO:0007669"/>
    <property type="project" value="TreeGrafter"/>
</dbReference>
<dbReference type="InterPro" id="IPR018087">
    <property type="entry name" value="Glyco_hydro_5_CS"/>
</dbReference>
<keyword evidence="3" id="KW-0326">Glycosidase</keyword>
<keyword evidence="2 7" id="KW-0378">Hydrolase</keyword>
<evidence type="ECO:0000313" key="7">
    <source>
        <dbReference type="EMBL" id="CDZ97258.1"/>
    </source>
</evidence>
<reference evidence="7" key="1">
    <citation type="submission" date="2014-08" db="EMBL/GenBank/DDBJ databases">
        <authorList>
            <person name="Sharma Rahul"/>
            <person name="Thines Marco"/>
        </authorList>
    </citation>
    <scope>NUCLEOTIDE SEQUENCE</scope>
</reference>
<dbReference type="SUPFAM" id="SSF51445">
    <property type="entry name" value="(Trans)glycosidases"/>
    <property type="match status" value="1"/>
</dbReference>
<dbReference type="FunFam" id="3.20.20.80:FF:000122">
    <property type="entry name" value="Glycoside hydrolase"/>
    <property type="match status" value="1"/>
</dbReference>
<evidence type="ECO:0000259" key="6">
    <source>
        <dbReference type="Pfam" id="PF18564"/>
    </source>
</evidence>
<organism evidence="7">
    <name type="scientific">Phaffia rhodozyma</name>
    <name type="common">Yeast</name>
    <name type="synonym">Xanthophyllomyces dendrorhous</name>
    <dbReference type="NCBI Taxonomy" id="264483"/>
    <lineage>
        <taxon>Eukaryota</taxon>
        <taxon>Fungi</taxon>
        <taxon>Dikarya</taxon>
        <taxon>Basidiomycota</taxon>
        <taxon>Agaricomycotina</taxon>
        <taxon>Tremellomycetes</taxon>
        <taxon>Cystofilobasidiales</taxon>
        <taxon>Mrakiaceae</taxon>
        <taxon>Phaffia</taxon>
    </lineage>
</organism>
<keyword evidence="4" id="KW-1133">Transmembrane helix</keyword>
<feature type="domain" description="Glycoside hydrolase family 5 C-terminal" evidence="6">
    <location>
        <begin position="677"/>
        <end position="731"/>
    </location>
</feature>
<dbReference type="InterPro" id="IPR001547">
    <property type="entry name" value="Glyco_hydro_5"/>
</dbReference>
<keyword evidence="4" id="KW-0472">Membrane</keyword>
<evidence type="ECO:0000256" key="3">
    <source>
        <dbReference type="ARBA" id="ARBA00023295"/>
    </source>
</evidence>
<dbReference type="AlphaFoldDB" id="A0A0F7SHS2"/>
<dbReference type="InterPro" id="IPR041036">
    <property type="entry name" value="GH5_C"/>
</dbReference>
<dbReference type="GO" id="GO:0000272">
    <property type="term" value="P:polysaccharide catabolic process"/>
    <property type="evidence" value="ECO:0007669"/>
    <property type="project" value="InterPro"/>
</dbReference>
<dbReference type="EMBL" id="LN483167">
    <property type="protein sequence ID" value="CDZ97258.1"/>
    <property type="molecule type" value="Genomic_DNA"/>
</dbReference>
<dbReference type="GO" id="GO:1904462">
    <property type="term" value="P:ergosteryl 3-beta-D-glucoside catabolic process"/>
    <property type="evidence" value="ECO:0007669"/>
    <property type="project" value="TreeGrafter"/>
</dbReference>
<dbReference type="Pfam" id="PF00150">
    <property type="entry name" value="Cellulase"/>
    <property type="match status" value="1"/>
</dbReference>
<dbReference type="PANTHER" id="PTHR31308">
    <property type="match status" value="1"/>
</dbReference>
<dbReference type="Gene3D" id="3.20.20.80">
    <property type="entry name" value="Glycosidases"/>
    <property type="match status" value="2"/>
</dbReference>
<sequence>MTPPATHSPVTSEPIPDYYLHSSSAFFRDTAGRHLLLRGINLSGASKSPLSQPSQCLDDLWDKAENGGESFVGQPLRLDDGSADIHLARLRGWGFNVLRYVVTWESIEHEGPGKYDEEFMDYTVEVLRKCKEYGFLVYMDPHQDCWSRFSGGSGAPYWTLIACGLNPRNFTKTSAAFIHAEYPDADNPDPAKLPAMIWGTNVYRFVSQTVFTLFFGGRDFAPLCIIDGQNIQDYLQSHYQAAIYKLASRIKDAGDLLEVCVVGWDSLNEPSEGLIGYEDISVIPKSQTLKLGPTPTAFQGMRLAMGEAVTVESWKFTAMGPKRDGSVLLDPQGVTCWLDPAAEVGGSKWGWKRDPGWTLGSCIWALHGVWDPVTSTLFKKDYFQAIPSNPHRQISFISDFWRPAWSNYAKRIRQAHPEAIHFVQPPVFHRPPVLDEEDLAGRACASCHWYDGLTLMTRHWNWFNADALGVMRGQYKTILQAIKIGESNIRKSFQEQLGVLKQDTFDVLGQYPTLIGECGIPYDLDNKKAYGYGPDGEGKGDFSNQQKALDATLNAADGNNVLNYTIWTYVPDNSHEWGDNWNLEDLSLWSSDDTNAAYDKYQNQGGVIKGDIRPYNSAIPSFSKTNLPSVSTSSLSLPSEFSASPASQPTLFESRESSLLPPDLLINGARAVGAFSRPYPVATTGVPTDVSFDIKSSTFKLTVEMDDHEIMSQTAPTEIYLPWVHYASDRRFIPGSSQSVSGMSMSSECDPKTNERHFDDFAIFESSSNSSGSAFGPRTNLAGSTAFLSNQAKETTRRLPPFELDVEVHISEGRYEIQGQILRWWYNADETSSTSVPDTSGKKTFMITVKRNGGALKTLGRPEDGTVALSFWNMIITWVMYWVHNLGYVFKRLFS</sequence>
<dbReference type="PROSITE" id="PS00659">
    <property type="entry name" value="GLYCOSYL_HYDROL_F5"/>
    <property type="match status" value="1"/>
</dbReference>
<evidence type="ECO:0000256" key="4">
    <source>
        <dbReference type="SAM" id="Phobius"/>
    </source>
</evidence>
<feature type="domain" description="Glycoside hydrolase family 5" evidence="5">
    <location>
        <begin position="88"/>
        <end position="146"/>
    </location>
</feature>
<dbReference type="InterPro" id="IPR017853">
    <property type="entry name" value="GH"/>
</dbReference>
<keyword evidence="4" id="KW-0812">Transmembrane</keyword>
<dbReference type="Pfam" id="PF18564">
    <property type="entry name" value="Glyco_hydro_5_C"/>
    <property type="match status" value="1"/>
</dbReference>
<evidence type="ECO:0000259" key="5">
    <source>
        <dbReference type="Pfam" id="PF00150"/>
    </source>
</evidence>
<evidence type="ECO:0000256" key="2">
    <source>
        <dbReference type="ARBA" id="ARBA00022801"/>
    </source>
</evidence>
<dbReference type="PANTHER" id="PTHR31308:SF6">
    <property type="entry name" value="GLYCOSIDE HYDROLASE FAMILY 5 C-TERMINAL DOMAIN-CONTAINING PROTEIN"/>
    <property type="match status" value="1"/>
</dbReference>
<protein>
    <submittedName>
        <fullName evidence="7">Glycoside hydrolase</fullName>
    </submittedName>
</protein>
<evidence type="ECO:0000256" key="1">
    <source>
        <dbReference type="ARBA" id="ARBA00005641"/>
    </source>
</evidence>
<name>A0A0F7SHS2_PHARH</name>
<dbReference type="InterPro" id="IPR013780">
    <property type="entry name" value="Glyco_hydro_b"/>
</dbReference>
<dbReference type="InterPro" id="IPR052066">
    <property type="entry name" value="Glycosphingolipid_Hydrolases"/>
</dbReference>
<comment type="similarity">
    <text evidence="1">Belongs to the glycosyl hydrolase 5 (cellulase A) family.</text>
</comment>
<dbReference type="Gene3D" id="2.60.40.1180">
    <property type="entry name" value="Golgi alpha-mannosidase II"/>
    <property type="match status" value="1"/>
</dbReference>
<proteinExistence type="inferred from homology"/>
<feature type="transmembrane region" description="Helical" evidence="4">
    <location>
        <begin position="871"/>
        <end position="890"/>
    </location>
</feature>
<accession>A0A0F7SHS2</accession>